<dbReference type="Proteomes" id="UP001217485">
    <property type="component" value="Unassembled WGS sequence"/>
</dbReference>
<evidence type="ECO:0000256" key="2">
    <source>
        <dbReference type="SAM" id="SignalP"/>
    </source>
</evidence>
<name>A0ABT5CCI6_9BACT</name>
<keyword evidence="4" id="KW-1185">Reference proteome</keyword>
<evidence type="ECO:0000313" key="4">
    <source>
        <dbReference type="Proteomes" id="UP001217485"/>
    </source>
</evidence>
<feature type="chain" id="PRO_5047098172" description="Secreted protein" evidence="2">
    <location>
        <begin position="37"/>
        <end position="449"/>
    </location>
</feature>
<sequence>MPVPAASLALALRAARTAASAVAGTLLAAVALPAAAAEPRAAGEPVLVLAAFPGAGGIDKRALDLVVAHIRPVGVRLQIVRPGTPRPVLQTLLPEANALADTWDARGVLWIDAGSSDELALYVVERDGEQIYGRRIPILPGQSATALESLANIAGAVAEELREGHVAGLAEVKVAPAPPAPAAPPEPAAAPEPAASPAAPANATPTDAAPDLQAPAGPPSPSTRARRDASPLPTFAVLAGYTGANFSSDAPWQSAAAVRASWAPVDYAVLGLGYELMPSTSVGGEQSTFELSRHPVITTGQVRLRLPLGLDLQLGARATVDIVERVPEEGTTQQALTEPPPFPPPPGHGPPPPPPWRWPRMFPQQLPPPEARTDVLVSVAPVAELGVPLTGWLRLKTTVGVDVLLTKPDAAVHPALALSADPVRILAGVGLELGLALPASPAPAGMVRK</sequence>
<protein>
    <recommendedName>
        <fullName evidence="5">Secreted protein</fullName>
    </recommendedName>
</protein>
<organism evidence="3 4">
    <name type="scientific">Sorangium atrum</name>
    <dbReference type="NCBI Taxonomy" id="2995308"/>
    <lineage>
        <taxon>Bacteria</taxon>
        <taxon>Pseudomonadati</taxon>
        <taxon>Myxococcota</taxon>
        <taxon>Polyangia</taxon>
        <taxon>Polyangiales</taxon>
        <taxon>Polyangiaceae</taxon>
        <taxon>Sorangium</taxon>
    </lineage>
</organism>
<dbReference type="RefSeq" id="WP_272102223.1">
    <property type="nucleotide sequence ID" value="NZ_JAQNDK010000005.1"/>
</dbReference>
<feature type="region of interest" description="Disordered" evidence="1">
    <location>
        <begin position="329"/>
        <end position="355"/>
    </location>
</feature>
<feature type="signal peptide" evidence="2">
    <location>
        <begin position="1"/>
        <end position="36"/>
    </location>
</feature>
<feature type="compositionally biased region" description="Low complexity" evidence="1">
    <location>
        <begin position="191"/>
        <end position="211"/>
    </location>
</feature>
<keyword evidence="2" id="KW-0732">Signal</keyword>
<dbReference type="EMBL" id="JAQNDK010000005">
    <property type="protein sequence ID" value="MDC0684095.1"/>
    <property type="molecule type" value="Genomic_DNA"/>
</dbReference>
<comment type="caution">
    <text evidence="3">The sequence shown here is derived from an EMBL/GenBank/DDBJ whole genome shotgun (WGS) entry which is preliminary data.</text>
</comment>
<feature type="compositionally biased region" description="Pro residues" evidence="1">
    <location>
        <begin position="338"/>
        <end position="355"/>
    </location>
</feature>
<evidence type="ECO:0000256" key="1">
    <source>
        <dbReference type="SAM" id="MobiDB-lite"/>
    </source>
</evidence>
<proteinExistence type="predicted"/>
<feature type="compositionally biased region" description="Pro residues" evidence="1">
    <location>
        <begin position="177"/>
        <end position="190"/>
    </location>
</feature>
<evidence type="ECO:0008006" key="5">
    <source>
        <dbReference type="Google" id="ProtNLM"/>
    </source>
</evidence>
<feature type="region of interest" description="Disordered" evidence="1">
    <location>
        <begin position="177"/>
        <end position="229"/>
    </location>
</feature>
<gene>
    <name evidence="3" type="ORF">POL72_40605</name>
</gene>
<reference evidence="3 4" key="1">
    <citation type="submission" date="2023-01" db="EMBL/GenBank/DDBJ databases">
        <title>Minimal conservation of predation-associated metabolite biosynthetic gene clusters underscores biosynthetic potential of Myxococcota including descriptions for ten novel species: Archangium lansinium sp. nov., Myxococcus landrumus sp. nov., Nannocystis bai.</title>
        <authorList>
            <person name="Ahearne A."/>
            <person name="Stevens C."/>
            <person name="Dowd S."/>
        </authorList>
    </citation>
    <scope>NUCLEOTIDE SEQUENCE [LARGE SCALE GENOMIC DNA]</scope>
    <source>
        <strain evidence="3 4">WIWO2</strain>
    </source>
</reference>
<accession>A0ABT5CCI6</accession>
<evidence type="ECO:0000313" key="3">
    <source>
        <dbReference type="EMBL" id="MDC0684095.1"/>
    </source>
</evidence>